<evidence type="ECO:0000313" key="4">
    <source>
        <dbReference type="Proteomes" id="UP000279029"/>
    </source>
</evidence>
<proteinExistence type="predicted"/>
<evidence type="ECO:0000256" key="2">
    <source>
        <dbReference type="SAM" id="SignalP"/>
    </source>
</evidence>
<evidence type="ECO:0008006" key="5">
    <source>
        <dbReference type="Google" id="ProtNLM"/>
    </source>
</evidence>
<dbReference type="Proteomes" id="UP000279029">
    <property type="component" value="Chromosome"/>
</dbReference>
<dbReference type="EMBL" id="LR130778">
    <property type="protein sequence ID" value="VDN48202.1"/>
    <property type="molecule type" value="Genomic_DNA"/>
</dbReference>
<keyword evidence="2" id="KW-0732">Signal</keyword>
<keyword evidence="4" id="KW-1185">Reference proteome</keyword>
<accession>A0A3P7S0E0</accession>
<dbReference type="PROSITE" id="PS51257">
    <property type="entry name" value="PROKAR_LIPOPROTEIN"/>
    <property type="match status" value="1"/>
</dbReference>
<gene>
    <name evidence="3" type="ORF">PATL70BA_2309</name>
</gene>
<dbReference type="RefSeq" id="WP_172596212.1">
    <property type="nucleotide sequence ID" value="NZ_LR130778.1"/>
</dbReference>
<sequence length="194" mass="21130">MKKIFGLMLVLVMTAAIFAGCAKEEPVVEETPEVTEEATEEVAEETAEEATEEEVDAVSTASIVTEGDALVAALGADGFWLAATLNDIVLEEDLVVEGEFIHREEIARKLGLYTQDADRNVLERFTLTAPSLIVKSENFRLQGGTFVGDVYVEANGFHLVDNTIEGNLYFASQEYMDSRVEDETGVVTGAVEVK</sequence>
<dbReference type="AlphaFoldDB" id="A0A3P7S0E0"/>
<name>A0A3P7S0E0_9FIRM</name>
<evidence type="ECO:0000256" key="1">
    <source>
        <dbReference type="SAM" id="MobiDB-lite"/>
    </source>
</evidence>
<feature type="region of interest" description="Disordered" evidence="1">
    <location>
        <begin position="28"/>
        <end position="51"/>
    </location>
</feature>
<protein>
    <recommendedName>
        <fullName evidence="5">Polymer-forming cytoskeletal protein</fullName>
    </recommendedName>
</protein>
<dbReference type="KEGG" id="cbar:PATL70BA_2309"/>
<organism evidence="3 4">
    <name type="scientific">Petrocella atlantisensis</name>
    <dbReference type="NCBI Taxonomy" id="2173034"/>
    <lineage>
        <taxon>Bacteria</taxon>
        <taxon>Bacillati</taxon>
        <taxon>Bacillota</taxon>
        <taxon>Clostridia</taxon>
        <taxon>Lachnospirales</taxon>
        <taxon>Vallitaleaceae</taxon>
        <taxon>Petrocella</taxon>
    </lineage>
</organism>
<feature type="signal peptide" evidence="2">
    <location>
        <begin position="1"/>
        <end position="18"/>
    </location>
</feature>
<reference evidence="3 4" key="1">
    <citation type="submission" date="2018-09" db="EMBL/GenBank/DDBJ databases">
        <authorList>
            <person name="Postec A."/>
        </authorList>
    </citation>
    <scope>NUCLEOTIDE SEQUENCE [LARGE SCALE GENOMIC DNA]</scope>
    <source>
        <strain evidence="3">70B-A</strain>
    </source>
</reference>
<feature type="chain" id="PRO_5038816816" description="Polymer-forming cytoskeletal protein" evidence="2">
    <location>
        <begin position="19"/>
        <end position="194"/>
    </location>
</feature>
<evidence type="ECO:0000313" key="3">
    <source>
        <dbReference type="EMBL" id="VDN48202.1"/>
    </source>
</evidence>